<dbReference type="InterPro" id="IPR032675">
    <property type="entry name" value="LRR_dom_sf"/>
</dbReference>
<evidence type="ECO:0000313" key="8">
    <source>
        <dbReference type="Proteomes" id="UP001458880"/>
    </source>
</evidence>
<reference evidence="7 8" key="1">
    <citation type="journal article" date="2024" name="BMC Genomics">
        <title>De novo assembly and annotation of Popillia japonica's genome with initial clues to its potential as an invasive pest.</title>
        <authorList>
            <person name="Cucini C."/>
            <person name="Boschi S."/>
            <person name="Funari R."/>
            <person name="Cardaioli E."/>
            <person name="Iannotti N."/>
            <person name="Marturano G."/>
            <person name="Paoli F."/>
            <person name="Bruttini M."/>
            <person name="Carapelli A."/>
            <person name="Frati F."/>
            <person name="Nardi F."/>
        </authorList>
    </citation>
    <scope>NUCLEOTIDE SEQUENCE [LARGE SCALE GENOMIC DNA]</scope>
    <source>
        <strain evidence="7">DMR45628</strain>
    </source>
</reference>
<evidence type="ECO:0000256" key="1">
    <source>
        <dbReference type="ARBA" id="ARBA00004651"/>
    </source>
</evidence>
<keyword evidence="5" id="KW-0807">Transducer</keyword>
<dbReference type="Proteomes" id="UP001458880">
    <property type="component" value="Unassembled WGS sequence"/>
</dbReference>
<gene>
    <name evidence="7" type="ORF">QE152_g40118</name>
</gene>
<evidence type="ECO:0000256" key="3">
    <source>
        <dbReference type="ARBA" id="ARBA00023040"/>
    </source>
</evidence>
<evidence type="ECO:0000256" key="5">
    <source>
        <dbReference type="ARBA" id="ARBA00023224"/>
    </source>
</evidence>
<keyword evidence="2" id="KW-1003">Cell membrane</keyword>
<dbReference type="GO" id="GO:0007189">
    <property type="term" value="P:adenylate cyclase-activating G protein-coupled receptor signaling pathway"/>
    <property type="evidence" value="ECO:0007669"/>
    <property type="project" value="TreeGrafter"/>
</dbReference>
<protein>
    <submittedName>
        <fullName evidence="7">Leucine rich repeat</fullName>
    </submittedName>
</protein>
<evidence type="ECO:0000256" key="6">
    <source>
        <dbReference type="SAM" id="MobiDB-lite"/>
    </source>
</evidence>
<accession>A0AAW1HSE5</accession>
<comment type="caution">
    <text evidence="7">The sequence shown here is derived from an EMBL/GenBank/DDBJ whole genome shotgun (WGS) entry which is preliminary data.</text>
</comment>
<feature type="compositionally biased region" description="Low complexity" evidence="6">
    <location>
        <begin position="229"/>
        <end position="241"/>
    </location>
</feature>
<dbReference type="GO" id="GO:0009755">
    <property type="term" value="P:hormone-mediated signaling pathway"/>
    <property type="evidence" value="ECO:0007669"/>
    <property type="project" value="TreeGrafter"/>
</dbReference>
<proteinExistence type="predicted"/>
<keyword evidence="4" id="KW-0675">Receptor</keyword>
<dbReference type="GO" id="GO:0008528">
    <property type="term" value="F:G protein-coupled peptide receptor activity"/>
    <property type="evidence" value="ECO:0007669"/>
    <property type="project" value="TreeGrafter"/>
</dbReference>
<dbReference type="PANTHER" id="PTHR24372:SF74">
    <property type="entry name" value="LP13728P"/>
    <property type="match status" value="1"/>
</dbReference>
<dbReference type="GO" id="GO:0005886">
    <property type="term" value="C:plasma membrane"/>
    <property type="evidence" value="ECO:0007669"/>
    <property type="project" value="UniProtKB-SubCell"/>
</dbReference>
<dbReference type="PANTHER" id="PTHR24372">
    <property type="entry name" value="GLYCOPROTEIN HORMONE RECEPTOR"/>
    <property type="match status" value="1"/>
</dbReference>
<comment type="subcellular location">
    <subcellularLocation>
        <location evidence="1">Cell membrane</location>
        <topology evidence="1">Multi-pass membrane protein</topology>
    </subcellularLocation>
</comment>
<dbReference type="Gene3D" id="3.80.10.10">
    <property type="entry name" value="Ribonuclease Inhibitor"/>
    <property type="match status" value="1"/>
</dbReference>
<sequence>MRACNELKRLRQCSSACKNMPRWGIPYILTEISTAGAVYREQTVNCTSTVSSPYIDLDHNNIDHIGSNSLKVKAEQVTINHNKISVVEDYAFNGSRIATLSLRSNRRLTKISPNAFSGLNNLLELDLSESSLTSIPIAGLEGLEILKIRDTPSLKVIPSIYDFPRLEKAYLTHHFHCCAFKYPEQHNPTRHAEYEHKILEFCSKQGQSVPTDTGQAYAKSVRKKRSSDESSFGGSSSSSSDAAGKPQVNYIIPVNNTSASNVLTLWGSTIAVEEAKPVPEPEIIGRFYNLTDAEHHVPVTAGCGGYSFHRTASKSPILEDILCDENAFIAQNYKETDLPELEQEVDRNYRDPLDDLEDRRIVD</sequence>
<dbReference type="EMBL" id="JASPKY010001043">
    <property type="protein sequence ID" value="KAK9679325.1"/>
    <property type="molecule type" value="Genomic_DNA"/>
</dbReference>
<evidence type="ECO:0000256" key="4">
    <source>
        <dbReference type="ARBA" id="ARBA00023170"/>
    </source>
</evidence>
<organism evidence="7 8">
    <name type="scientific">Popillia japonica</name>
    <name type="common">Japanese beetle</name>
    <dbReference type="NCBI Taxonomy" id="7064"/>
    <lineage>
        <taxon>Eukaryota</taxon>
        <taxon>Metazoa</taxon>
        <taxon>Ecdysozoa</taxon>
        <taxon>Arthropoda</taxon>
        <taxon>Hexapoda</taxon>
        <taxon>Insecta</taxon>
        <taxon>Pterygota</taxon>
        <taxon>Neoptera</taxon>
        <taxon>Endopterygota</taxon>
        <taxon>Coleoptera</taxon>
        <taxon>Polyphaga</taxon>
        <taxon>Scarabaeiformia</taxon>
        <taxon>Scarabaeidae</taxon>
        <taxon>Rutelinae</taxon>
        <taxon>Popillia</taxon>
    </lineage>
</organism>
<evidence type="ECO:0000256" key="2">
    <source>
        <dbReference type="ARBA" id="ARBA00022475"/>
    </source>
</evidence>
<dbReference type="Pfam" id="PF13855">
    <property type="entry name" value="LRR_8"/>
    <property type="match status" value="1"/>
</dbReference>
<evidence type="ECO:0000313" key="7">
    <source>
        <dbReference type="EMBL" id="KAK9679325.1"/>
    </source>
</evidence>
<dbReference type="SUPFAM" id="SSF52058">
    <property type="entry name" value="L domain-like"/>
    <property type="match status" value="1"/>
</dbReference>
<keyword evidence="2" id="KW-0472">Membrane</keyword>
<keyword evidence="3" id="KW-0297">G-protein coupled receptor</keyword>
<name>A0AAW1HSE5_POPJA</name>
<dbReference type="InterPro" id="IPR001611">
    <property type="entry name" value="Leu-rich_rpt"/>
</dbReference>
<dbReference type="AlphaFoldDB" id="A0AAW1HSE5"/>
<keyword evidence="8" id="KW-1185">Reference proteome</keyword>
<feature type="region of interest" description="Disordered" evidence="6">
    <location>
        <begin position="206"/>
        <end position="243"/>
    </location>
</feature>